<feature type="transmembrane region" description="Helical" evidence="1">
    <location>
        <begin position="75"/>
        <end position="96"/>
    </location>
</feature>
<dbReference type="AlphaFoldDB" id="A0A5R9DW76"/>
<keyword evidence="1" id="KW-0472">Membrane</keyword>
<dbReference type="OrthoDB" id="2182676at2"/>
<keyword evidence="1" id="KW-1133">Transmembrane helix</keyword>
<feature type="transmembrane region" description="Helical" evidence="1">
    <location>
        <begin position="150"/>
        <end position="169"/>
    </location>
</feature>
<feature type="transmembrane region" description="Helical" evidence="1">
    <location>
        <begin position="108"/>
        <end position="129"/>
    </location>
</feature>
<evidence type="ECO:0000256" key="1">
    <source>
        <dbReference type="SAM" id="Phobius"/>
    </source>
</evidence>
<sequence length="201" mass="23149">MKNNLINFLHFLPFLVYVNLLFILFSLPLITLFPSLFALVHVIDGYFSNDELTNSSLFFRFKSAFKQLWRKSLKFGLISLPFILIIGLDILILSSVTTQSPLVITFKYALIFLSLIIYCIFHFSLYIFANHSVTLKKSIIIGFLLTIKNPVMSLLIILAHLIIIVTAFFQPGLGLLLMFSAPIYIVNYVCHRFINFKEDLQ</sequence>
<comment type="caution">
    <text evidence="2">The sequence shown here is derived from an EMBL/GenBank/DDBJ whole genome shotgun (WGS) entry which is preliminary data.</text>
</comment>
<evidence type="ECO:0000313" key="2">
    <source>
        <dbReference type="EMBL" id="TLQ40431.1"/>
    </source>
</evidence>
<proteinExistence type="predicted"/>
<protein>
    <submittedName>
        <fullName evidence="2">DUF624 domain-containing protein</fullName>
    </submittedName>
</protein>
<evidence type="ECO:0000313" key="3">
    <source>
        <dbReference type="Proteomes" id="UP000306420"/>
    </source>
</evidence>
<feature type="transmembrane region" description="Helical" evidence="1">
    <location>
        <begin position="175"/>
        <end position="194"/>
    </location>
</feature>
<keyword evidence="1" id="KW-0812">Transmembrane</keyword>
<dbReference type="InterPro" id="IPR006938">
    <property type="entry name" value="DUF624"/>
</dbReference>
<accession>A0A5R9DW76</accession>
<dbReference type="Pfam" id="PF04854">
    <property type="entry name" value="DUF624"/>
    <property type="match status" value="1"/>
</dbReference>
<gene>
    <name evidence="2" type="ORF">FEZ33_08225</name>
</gene>
<dbReference type="EMBL" id="VBSP01000029">
    <property type="protein sequence ID" value="TLQ40431.1"/>
    <property type="molecule type" value="Genomic_DNA"/>
</dbReference>
<feature type="transmembrane region" description="Helical" evidence="1">
    <location>
        <begin position="20"/>
        <end position="43"/>
    </location>
</feature>
<organism evidence="2 3">
    <name type="scientific">Ruoffia tabacinasalis</name>
    <dbReference type="NCBI Taxonomy" id="87458"/>
    <lineage>
        <taxon>Bacteria</taxon>
        <taxon>Bacillati</taxon>
        <taxon>Bacillota</taxon>
        <taxon>Bacilli</taxon>
        <taxon>Lactobacillales</taxon>
        <taxon>Aerococcaceae</taxon>
        <taxon>Ruoffia</taxon>
    </lineage>
</organism>
<dbReference type="Proteomes" id="UP000306420">
    <property type="component" value="Unassembled WGS sequence"/>
</dbReference>
<name>A0A5R9DW76_9LACT</name>
<reference evidence="2 3" key="1">
    <citation type="submission" date="2019-05" db="EMBL/GenBank/DDBJ databases">
        <title>The metagenome of a microbial culture collection derived from dairy environment covers the genomic content of the human microbiome.</title>
        <authorList>
            <person name="Roder T."/>
            <person name="Wuthrich D."/>
            <person name="Sattari Z."/>
            <person name="Von Ah U."/>
            <person name="Bar C."/>
            <person name="Ronchi F."/>
            <person name="Macpherson A.J."/>
            <person name="Ganal-Vonarburg S.C."/>
            <person name="Bruggmann R."/>
            <person name="Vergeres G."/>
        </authorList>
    </citation>
    <scope>NUCLEOTIDE SEQUENCE [LARGE SCALE GENOMIC DNA]</scope>
    <source>
        <strain evidence="2 3">FAM 24227</strain>
    </source>
</reference>